<accession>A0A383RAJ1</accession>
<dbReference type="Proteomes" id="UP000304148">
    <property type="component" value="Chromosome"/>
</dbReference>
<dbReference type="Pfam" id="PF00149">
    <property type="entry name" value="Metallophos"/>
    <property type="match status" value="1"/>
</dbReference>
<dbReference type="GO" id="GO:0009245">
    <property type="term" value="P:lipid A biosynthetic process"/>
    <property type="evidence" value="ECO:0007669"/>
    <property type="project" value="TreeGrafter"/>
</dbReference>
<dbReference type="SUPFAM" id="SSF56300">
    <property type="entry name" value="Metallo-dependent phosphatases"/>
    <property type="match status" value="1"/>
</dbReference>
<dbReference type="CDD" id="cd07385">
    <property type="entry name" value="MPP_YkuE_C"/>
    <property type="match status" value="1"/>
</dbReference>
<evidence type="ECO:0000256" key="4">
    <source>
        <dbReference type="ARBA" id="ARBA00061089"/>
    </source>
</evidence>
<feature type="domain" description="Calcineurin-like phosphoesterase" evidence="5">
    <location>
        <begin position="55"/>
        <end position="223"/>
    </location>
</feature>
<dbReference type="FunFam" id="3.60.21.10:FF:000028">
    <property type="entry name" value="Putative metallophosphoesterase"/>
    <property type="match status" value="1"/>
</dbReference>
<dbReference type="GO" id="GO:0046872">
    <property type="term" value="F:metal ion binding"/>
    <property type="evidence" value="ECO:0007669"/>
    <property type="project" value="UniProtKB-KW"/>
</dbReference>
<sequence>MKNKKWSKHTIRVSLIVLLLLAGALFYGMKMEPNSLSVTRQMILSRYIPPSFHGMKIVHFSDVHLGDHFNDVQLRELVDRINQEHPDIIVFTGDMVDNFNAYGNRRDRSQRILGQLQATLGKYAVFGNHDRGGGGSRVYQSYMEKAGFTVLVNDTKQIHLPNHDEYITISGLDDFLLGTPNIHGTLKDLEPDNFNLLVVHEPDVADQVIDYPIDLQLSGHSHGGQVQLPWYGTIYTPPLAKKYVEGMYKIEGTTTLNKPMKLYVNRGIGTTELPVRFLSKPEITVHTLMRS</sequence>
<dbReference type="AlphaFoldDB" id="A0A383RAJ1"/>
<evidence type="ECO:0000256" key="1">
    <source>
        <dbReference type="ARBA" id="ARBA00001968"/>
    </source>
</evidence>
<dbReference type="EMBL" id="LS992241">
    <property type="protein sequence ID" value="SYX83514.1"/>
    <property type="molecule type" value="Genomic_DNA"/>
</dbReference>
<comment type="similarity">
    <text evidence="4">Belongs to the metallophosphoesterase superfamily.</text>
</comment>
<dbReference type="InterPro" id="IPR051158">
    <property type="entry name" value="Metallophosphoesterase_sf"/>
</dbReference>
<dbReference type="GO" id="GO:0008758">
    <property type="term" value="F:UDP-2,3-diacylglucosamine hydrolase activity"/>
    <property type="evidence" value="ECO:0007669"/>
    <property type="project" value="TreeGrafter"/>
</dbReference>
<keyword evidence="3" id="KW-0378">Hydrolase</keyword>
<proteinExistence type="inferred from homology"/>
<evidence type="ECO:0000313" key="7">
    <source>
        <dbReference type="Proteomes" id="UP000304148"/>
    </source>
</evidence>
<dbReference type="PANTHER" id="PTHR31302:SF25">
    <property type="entry name" value="PHOSPHOESTERASE"/>
    <property type="match status" value="1"/>
</dbReference>
<evidence type="ECO:0000313" key="6">
    <source>
        <dbReference type="EMBL" id="SYX83514.1"/>
    </source>
</evidence>
<organism evidence="6 7">
    <name type="scientific">Paenibacillus alvei</name>
    <name type="common">Bacillus alvei</name>
    <dbReference type="NCBI Taxonomy" id="44250"/>
    <lineage>
        <taxon>Bacteria</taxon>
        <taxon>Bacillati</taxon>
        <taxon>Bacillota</taxon>
        <taxon>Bacilli</taxon>
        <taxon>Bacillales</taxon>
        <taxon>Paenibacillaceae</taxon>
        <taxon>Paenibacillus</taxon>
    </lineage>
</organism>
<name>A0A383RAJ1_PAEAL</name>
<evidence type="ECO:0000259" key="5">
    <source>
        <dbReference type="Pfam" id="PF00149"/>
    </source>
</evidence>
<dbReference type="Gene3D" id="3.60.21.10">
    <property type="match status" value="1"/>
</dbReference>
<dbReference type="InterPro" id="IPR029052">
    <property type="entry name" value="Metallo-depent_PP-like"/>
</dbReference>
<reference evidence="7" key="1">
    <citation type="submission" date="2018-08" db="EMBL/GenBank/DDBJ databases">
        <authorList>
            <person name="Chevrot R."/>
        </authorList>
    </citation>
    <scope>NUCLEOTIDE SEQUENCE [LARGE SCALE GENOMIC DNA]</scope>
</reference>
<dbReference type="RefSeq" id="WP_138185588.1">
    <property type="nucleotide sequence ID" value="NZ_LS992241.1"/>
</dbReference>
<dbReference type="InterPro" id="IPR004843">
    <property type="entry name" value="Calcineurin-like_PHP"/>
</dbReference>
<dbReference type="GO" id="GO:0016020">
    <property type="term" value="C:membrane"/>
    <property type="evidence" value="ECO:0007669"/>
    <property type="project" value="GOC"/>
</dbReference>
<keyword evidence="2" id="KW-0479">Metal-binding</keyword>
<evidence type="ECO:0000256" key="2">
    <source>
        <dbReference type="ARBA" id="ARBA00022723"/>
    </source>
</evidence>
<dbReference type="PANTHER" id="PTHR31302">
    <property type="entry name" value="TRANSMEMBRANE PROTEIN WITH METALLOPHOSPHOESTERASE DOMAIN-RELATED"/>
    <property type="match status" value="1"/>
</dbReference>
<gene>
    <name evidence="6" type="primary">ykuE</name>
    <name evidence="6" type="ORF">PBLR_11936</name>
</gene>
<evidence type="ECO:0000256" key="3">
    <source>
        <dbReference type="ARBA" id="ARBA00022801"/>
    </source>
</evidence>
<comment type="cofactor">
    <cofactor evidence="1">
        <name>a divalent metal cation</name>
        <dbReference type="ChEBI" id="CHEBI:60240"/>
    </cofactor>
</comment>
<protein>
    <submittedName>
        <fullName evidence="6">Uncharacterized metallophosphoesterase YkuE</fullName>
    </submittedName>
</protein>